<dbReference type="Proteomes" id="UP000607311">
    <property type="component" value="Unassembled WGS sequence"/>
</dbReference>
<proteinExistence type="predicted"/>
<dbReference type="AlphaFoldDB" id="A0A9W5UXJ5"/>
<evidence type="ECO:0000313" key="1">
    <source>
        <dbReference type="EMBL" id="GIJ36268.1"/>
    </source>
</evidence>
<gene>
    <name evidence="1" type="ORF">Vse01_54160</name>
</gene>
<comment type="caution">
    <text evidence="1">The sequence shown here is derived from an EMBL/GenBank/DDBJ whole genome shotgun (WGS) entry which is preliminary data.</text>
</comment>
<name>A0A9W5UXJ5_9ACTN</name>
<protein>
    <submittedName>
        <fullName evidence="1">Uncharacterized protein</fullName>
    </submittedName>
</protein>
<reference evidence="1" key="1">
    <citation type="submission" date="2021-01" db="EMBL/GenBank/DDBJ databases">
        <title>Whole genome shotgun sequence of Verrucosispora sediminis NBRC 107745.</title>
        <authorList>
            <person name="Komaki H."/>
            <person name="Tamura T."/>
        </authorList>
    </citation>
    <scope>NUCLEOTIDE SEQUENCE</scope>
    <source>
        <strain evidence="1">NBRC 107745</strain>
    </source>
</reference>
<sequence>MKSVAWSGDPAGEVEGLVVRLAALDGDAYRERPLDRVRVVVGSDMPDAERRFQALVGRIPVRADVVITACPLAQTVPDADLVVLMTNANGPLKDDEVQFLQRAAVMLSEPPFVVLSPVGSAAADGVAQVSTVVRRQVTTLDGPGAASWVFPVAAAEPGRPGFRTFERAMTVALRRRRLAALVRAMSSMTSTIVMLHESASRRLAAGITGRSDVDRLRRSTADDFDTAQTRLLALVDRRFDEAWRAFQREHLAGPRLLFHTGAAEAAFVGAFRSALDDVASAADTASIKLWTRLRTRAPVDVSERMLVSAPVVRPPLASFGSGTLTGFVVGALFRRAAIKEELSRSWEHQVARLRDVLSKAFDRFRDDADALFDQLTVDVERHAELTDIRERLGHLAAEINDRSADLRWSSRSGEVVASPAGRLLRYEVRDDVVLYDASPDGNVVSWTSRVDVTAFLDLCRSLADSESDAHATITVDGHRYTGPARETVAYVTRFDLTACDFARVDLQLVDLAYHRMPDEPNAIVSVVSAGPFGPELADVAARTASPDVATAVLDVSPLHGFYDRESDEDG</sequence>
<keyword evidence="2" id="KW-1185">Reference proteome</keyword>
<organism evidence="1 2">
    <name type="scientific">Micromonospora sediminimaris</name>
    <dbReference type="NCBI Taxonomy" id="547162"/>
    <lineage>
        <taxon>Bacteria</taxon>
        <taxon>Bacillati</taxon>
        <taxon>Actinomycetota</taxon>
        <taxon>Actinomycetes</taxon>
        <taxon>Micromonosporales</taxon>
        <taxon>Micromonosporaceae</taxon>
        <taxon>Micromonospora</taxon>
    </lineage>
</organism>
<dbReference type="EMBL" id="BOPD01000046">
    <property type="protein sequence ID" value="GIJ36268.1"/>
    <property type="molecule type" value="Genomic_DNA"/>
</dbReference>
<evidence type="ECO:0000313" key="2">
    <source>
        <dbReference type="Proteomes" id="UP000607311"/>
    </source>
</evidence>
<accession>A0A9W5UXJ5</accession>